<protein>
    <submittedName>
        <fullName evidence="1">Uncharacterized protein</fullName>
    </submittedName>
</protein>
<reference evidence="1" key="2">
    <citation type="journal article" date="2015" name="Fish Shellfish Immunol.">
        <title>Early steps in the European eel (Anguilla anguilla)-Vibrio vulnificus interaction in the gills: Role of the RtxA13 toxin.</title>
        <authorList>
            <person name="Callol A."/>
            <person name="Pajuelo D."/>
            <person name="Ebbesson L."/>
            <person name="Teles M."/>
            <person name="MacKenzie S."/>
            <person name="Amaro C."/>
        </authorList>
    </citation>
    <scope>NUCLEOTIDE SEQUENCE</scope>
</reference>
<accession>A0A0E9RPA2</accession>
<evidence type="ECO:0000313" key="1">
    <source>
        <dbReference type="EMBL" id="JAH30203.1"/>
    </source>
</evidence>
<organism evidence="1">
    <name type="scientific">Anguilla anguilla</name>
    <name type="common">European freshwater eel</name>
    <name type="synonym">Muraena anguilla</name>
    <dbReference type="NCBI Taxonomy" id="7936"/>
    <lineage>
        <taxon>Eukaryota</taxon>
        <taxon>Metazoa</taxon>
        <taxon>Chordata</taxon>
        <taxon>Craniata</taxon>
        <taxon>Vertebrata</taxon>
        <taxon>Euteleostomi</taxon>
        <taxon>Actinopterygii</taxon>
        <taxon>Neopterygii</taxon>
        <taxon>Teleostei</taxon>
        <taxon>Anguilliformes</taxon>
        <taxon>Anguillidae</taxon>
        <taxon>Anguilla</taxon>
    </lineage>
</organism>
<proteinExistence type="predicted"/>
<dbReference type="AlphaFoldDB" id="A0A0E9RPA2"/>
<reference evidence="1" key="1">
    <citation type="submission" date="2014-11" db="EMBL/GenBank/DDBJ databases">
        <authorList>
            <person name="Amaro Gonzalez C."/>
        </authorList>
    </citation>
    <scope>NUCLEOTIDE SEQUENCE</scope>
</reference>
<sequence>MGSWTLKSSSTTCELTKRNCGLSSRARTRRTMGEWIHRRSCSHCGTLECTFQRGRHRGY</sequence>
<name>A0A0E9RPA2_ANGAN</name>
<dbReference type="EMBL" id="GBXM01078374">
    <property type="protein sequence ID" value="JAH30203.1"/>
    <property type="molecule type" value="Transcribed_RNA"/>
</dbReference>